<keyword evidence="1" id="KW-0472">Membrane</keyword>
<reference evidence="3 4" key="1">
    <citation type="submission" date="2019-08" db="EMBL/GenBank/DDBJ databases">
        <authorList>
            <person name="Dong K."/>
        </authorList>
    </citation>
    <scope>NUCLEOTIDE SEQUENCE [LARGE SCALE GENOMIC DNA]</scope>
    <source>
        <strain evidence="3 4">K-1</strain>
    </source>
</reference>
<sequence>MAERTGRSGVIGGLIVYGLAVGIVLLLPVTYSGIVDAIGGWLRTGLGLSFFGFGWVEFFANVLMFLPLGFLLTLLLKRRRYGVGLALLISVGAEVAQIVIPSRQPSLRDILANAIGAAVGALLAWLLVVRRQRRAAKDHTVSREHAA</sequence>
<dbReference type="AlphaFoldDB" id="A0A5C8I9G4"/>
<feature type="transmembrane region" description="Helical" evidence="1">
    <location>
        <begin position="54"/>
        <end position="76"/>
    </location>
</feature>
<gene>
    <name evidence="3" type="ORF">FVP74_03370</name>
</gene>
<evidence type="ECO:0000313" key="4">
    <source>
        <dbReference type="Proteomes" id="UP000321949"/>
    </source>
</evidence>
<dbReference type="PANTHER" id="PTHR28008">
    <property type="entry name" value="DOMAIN PROTEIN, PUTATIVE (AFU_ORTHOLOGUE AFUA_3G10980)-RELATED"/>
    <property type="match status" value="1"/>
</dbReference>
<dbReference type="EMBL" id="VRSX01000001">
    <property type="protein sequence ID" value="TXK15448.1"/>
    <property type="molecule type" value="Genomic_DNA"/>
</dbReference>
<dbReference type="PANTHER" id="PTHR28008:SF1">
    <property type="entry name" value="DOMAIN PROTEIN, PUTATIVE (AFU_ORTHOLOGUE AFUA_3G10980)-RELATED"/>
    <property type="match status" value="1"/>
</dbReference>
<feature type="transmembrane region" description="Helical" evidence="1">
    <location>
        <begin position="83"/>
        <end position="104"/>
    </location>
</feature>
<evidence type="ECO:0000256" key="1">
    <source>
        <dbReference type="SAM" id="Phobius"/>
    </source>
</evidence>
<dbReference type="InterPro" id="IPR006976">
    <property type="entry name" value="VanZ-like"/>
</dbReference>
<accession>A0A5C8I9G4</accession>
<protein>
    <submittedName>
        <fullName evidence="3">VanZ family protein</fullName>
    </submittedName>
</protein>
<evidence type="ECO:0000259" key="2">
    <source>
        <dbReference type="Pfam" id="PF04892"/>
    </source>
</evidence>
<feature type="transmembrane region" description="Helical" evidence="1">
    <location>
        <begin position="110"/>
        <end position="129"/>
    </location>
</feature>
<dbReference type="Proteomes" id="UP000321949">
    <property type="component" value="Unassembled WGS sequence"/>
</dbReference>
<dbReference type="RefSeq" id="WP_147049631.1">
    <property type="nucleotide sequence ID" value="NZ_BKAH01000002.1"/>
</dbReference>
<name>A0A5C8I9G4_9MICO</name>
<feature type="transmembrane region" description="Helical" evidence="1">
    <location>
        <begin position="12"/>
        <end position="34"/>
    </location>
</feature>
<dbReference type="OrthoDB" id="3787741at2"/>
<comment type="caution">
    <text evidence="3">The sequence shown here is derived from an EMBL/GenBank/DDBJ whole genome shotgun (WGS) entry which is preliminary data.</text>
</comment>
<evidence type="ECO:0000313" key="3">
    <source>
        <dbReference type="EMBL" id="TXK15448.1"/>
    </source>
</evidence>
<keyword evidence="1" id="KW-1133">Transmembrane helix</keyword>
<dbReference type="Pfam" id="PF04892">
    <property type="entry name" value="VanZ"/>
    <property type="match status" value="1"/>
</dbReference>
<keyword evidence="4" id="KW-1185">Reference proteome</keyword>
<organism evidence="3 4">
    <name type="scientific">Microbacterium saccharophilum</name>
    <dbReference type="NCBI Taxonomy" id="1213358"/>
    <lineage>
        <taxon>Bacteria</taxon>
        <taxon>Bacillati</taxon>
        <taxon>Actinomycetota</taxon>
        <taxon>Actinomycetes</taxon>
        <taxon>Micrococcales</taxon>
        <taxon>Microbacteriaceae</taxon>
        <taxon>Microbacterium</taxon>
    </lineage>
</organism>
<proteinExistence type="predicted"/>
<feature type="domain" description="VanZ-like" evidence="2">
    <location>
        <begin position="56"/>
        <end position="127"/>
    </location>
</feature>
<keyword evidence="1" id="KW-0812">Transmembrane</keyword>